<dbReference type="SUPFAM" id="SSF53098">
    <property type="entry name" value="Ribonuclease H-like"/>
    <property type="match status" value="1"/>
</dbReference>
<gene>
    <name evidence="3" type="ORF">P2L57_33360</name>
</gene>
<evidence type="ECO:0000259" key="2">
    <source>
        <dbReference type="PROSITE" id="PS50994"/>
    </source>
</evidence>
<accession>A0ABT5Z9J3</accession>
<dbReference type="EMBL" id="JARHTQ010000034">
    <property type="protein sequence ID" value="MDF2260424.1"/>
    <property type="molecule type" value="Genomic_DNA"/>
</dbReference>
<dbReference type="InterPro" id="IPR012337">
    <property type="entry name" value="RNaseH-like_sf"/>
</dbReference>
<dbReference type="PROSITE" id="PS50994">
    <property type="entry name" value="INTEGRASE"/>
    <property type="match status" value="1"/>
</dbReference>
<keyword evidence="4" id="KW-1185">Reference proteome</keyword>
<dbReference type="InterPro" id="IPR036397">
    <property type="entry name" value="RNaseH_sf"/>
</dbReference>
<feature type="compositionally biased region" description="Basic residues" evidence="1">
    <location>
        <begin position="136"/>
        <end position="145"/>
    </location>
</feature>
<dbReference type="InterPro" id="IPR001584">
    <property type="entry name" value="Integrase_cat-core"/>
</dbReference>
<organism evidence="3 4">
    <name type="scientific">Streptantibioticus ferralitis</name>
    <dbReference type="NCBI Taxonomy" id="236510"/>
    <lineage>
        <taxon>Bacteria</taxon>
        <taxon>Bacillati</taxon>
        <taxon>Actinomycetota</taxon>
        <taxon>Actinomycetes</taxon>
        <taxon>Kitasatosporales</taxon>
        <taxon>Streptomycetaceae</taxon>
        <taxon>Streptantibioticus</taxon>
    </lineage>
</organism>
<dbReference type="RefSeq" id="WP_275821019.1">
    <property type="nucleotide sequence ID" value="NZ_BAAANM010000033.1"/>
</dbReference>
<evidence type="ECO:0000313" key="4">
    <source>
        <dbReference type="Proteomes" id="UP001220022"/>
    </source>
</evidence>
<reference evidence="3 4" key="1">
    <citation type="submission" date="2023-03" db="EMBL/GenBank/DDBJ databases">
        <title>Draft genome sequence of type strain Streptomyces ferralitis JCM 14344.</title>
        <authorList>
            <person name="Klaysubun C."/>
            <person name="Duangmal K."/>
        </authorList>
    </citation>
    <scope>NUCLEOTIDE SEQUENCE [LARGE SCALE GENOMIC DNA]</scope>
    <source>
        <strain evidence="3 4">JCM 14344</strain>
    </source>
</reference>
<feature type="domain" description="Integrase catalytic" evidence="2">
    <location>
        <begin position="1"/>
        <end position="157"/>
    </location>
</feature>
<name>A0ABT5Z9J3_9ACTN</name>
<evidence type="ECO:0000256" key="1">
    <source>
        <dbReference type="SAM" id="MobiDB-lite"/>
    </source>
</evidence>
<feature type="region of interest" description="Disordered" evidence="1">
    <location>
        <begin position="133"/>
        <end position="167"/>
    </location>
</feature>
<evidence type="ECO:0000313" key="3">
    <source>
        <dbReference type="EMBL" id="MDF2260424.1"/>
    </source>
</evidence>
<dbReference type="Pfam" id="PF13683">
    <property type="entry name" value="rve_3"/>
    <property type="match status" value="1"/>
</dbReference>
<dbReference type="Gene3D" id="3.30.420.10">
    <property type="entry name" value="Ribonuclease H-like superfamily/Ribonuclease H"/>
    <property type="match status" value="1"/>
</dbReference>
<proteinExistence type="predicted"/>
<sequence length="183" mass="21169">MATDMFHVDTVFLRRWFVLFFIEHGTRRVHIAGVTRHPTGPWGTQQARNYLMHLGDRAESITFLIRDREPYFTDSFDAIFQAIGVRVVPALPAVPRMNAIAERWIGSCRREATDRILITGARHLRRVVDEYADHHNTHRPHRSLRQRAPDQVTELEPPTASSKNNIARRDRLGGLIHEYSQVA</sequence>
<dbReference type="Proteomes" id="UP001220022">
    <property type="component" value="Unassembled WGS sequence"/>
</dbReference>
<comment type="caution">
    <text evidence="3">The sequence shown here is derived from an EMBL/GenBank/DDBJ whole genome shotgun (WGS) entry which is preliminary data.</text>
</comment>
<protein>
    <submittedName>
        <fullName evidence="3">Integrase core domain-containing protein</fullName>
    </submittedName>
</protein>